<proteinExistence type="predicted"/>
<dbReference type="AlphaFoldDB" id="A0A110AZP5"/>
<dbReference type="EMBL" id="AP017313">
    <property type="protein sequence ID" value="BAU51946.1"/>
    <property type="molecule type" value="Genomic_DNA"/>
</dbReference>
<dbReference type="KEGG" id="mgot:MgSA37_00095"/>
<evidence type="ECO:0000313" key="2">
    <source>
        <dbReference type="Proteomes" id="UP000218263"/>
    </source>
</evidence>
<sequence length="314" mass="36197">MSDLLTAKELKEQGSLVDLLNRLGYQPVPKRGREKMYHSMLRKDDNDPSFSVNDDLGVWFDHGLGKGGNIIDFGLLYWRHLGFNDVVKKIQQVCSLEQSETRVTRPRKAVKIPQHIVEQVKPLGTHPAITEYLKSRGIFDVARKYLSEVYYYVEDEKNVRKHYFAAGWQNENNSWEVRNRYFKGCMGHKGITFLPGNPKKAAVFEGFLNFLSWRLEHPEADHSVIVLNTLSLLQQGINKAKAFSCLDIYFDRDKGGKGATNDFIRALPYATDRSKLYDGFNDYNDKIKAALKSMADEKRKKDDFFSGVRVPFER</sequence>
<dbReference type="RefSeq" id="WP_096349321.1">
    <property type="nucleotide sequence ID" value="NZ_AP017313.1"/>
</dbReference>
<accession>A0A110AZP5</accession>
<protein>
    <submittedName>
        <fullName evidence="1">Uncharacterized protein</fullName>
    </submittedName>
</protein>
<organism evidence="1 2">
    <name type="scientific">Mucilaginibacter gotjawali</name>
    <dbReference type="NCBI Taxonomy" id="1550579"/>
    <lineage>
        <taxon>Bacteria</taxon>
        <taxon>Pseudomonadati</taxon>
        <taxon>Bacteroidota</taxon>
        <taxon>Sphingobacteriia</taxon>
        <taxon>Sphingobacteriales</taxon>
        <taxon>Sphingobacteriaceae</taxon>
        <taxon>Mucilaginibacter</taxon>
    </lineage>
</organism>
<evidence type="ECO:0000313" key="1">
    <source>
        <dbReference type="EMBL" id="BAU51946.1"/>
    </source>
</evidence>
<gene>
    <name evidence="1" type="ORF">MgSA37_00095</name>
</gene>
<dbReference type="Gene3D" id="3.90.580.10">
    <property type="entry name" value="Zinc finger, CHC2-type domain"/>
    <property type="match status" value="1"/>
</dbReference>
<reference evidence="1 2" key="1">
    <citation type="submission" date="2015-12" db="EMBL/GenBank/DDBJ databases">
        <title>Genome sequence of Mucilaginibacter gotjawali.</title>
        <authorList>
            <person name="Lee J.S."/>
            <person name="Lee K.C."/>
            <person name="Kim K.K."/>
            <person name="Lee B.W."/>
        </authorList>
    </citation>
    <scope>NUCLEOTIDE SEQUENCE [LARGE SCALE GENOMIC DNA]</scope>
    <source>
        <strain evidence="1 2">SA3-7</strain>
    </source>
</reference>
<name>A0A110AZP5_9SPHI</name>
<dbReference type="InterPro" id="IPR036977">
    <property type="entry name" value="DNA_primase_Znf_CHC2"/>
</dbReference>
<dbReference type="GO" id="GO:0006260">
    <property type="term" value="P:DNA replication"/>
    <property type="evidence" value="ECO:0007669"/>
    <property type="project" value="InterPro"/>
</dbReference>
<dbReference type="SUPFAM" id="SSF57783">
    <property type="entry name" value="Zinc beta-ribbon"/>
    <property type="match status" value="1"/>
</dbReference>
<keyword evidence="2" id="KW-1185">Reference proteome</keyword>
<dbReference type="SMART" id="SM00400">
    <property type="entry name" value="ZnF_CHCC"/>
    <property type="match status" value="1"/>
</dbReference>
<dbReference type="GO" id="GO:0008270">
    <property type="term" value="F:zinc ion binding"/>
    <property type="evidence" value="ECO:0007669"/>
    <property type="project" value="InterPro"/>
</dbReference>
<dbReference type="GO" id="GO:0003677">
    <property type="term" value="F:DNA binding"/>
    <property type="evidence" value="ECO:0007669"/>
    <property type="project" value="InterPro"/>
</dbReference>
<dbReference type="Proteomes" id="UP000218263">
    <property type="component" value="Chromosome"/>
</dbReference>
<dbReference type="InterPro" id="IPR002694">
    <property type="entry name" value="Znf_CHC2"/>
</dbReference>
<dbReference type="OrthoDB" id="8536512at2"/>
<dbReference type="GO" id="GO:0003899">
    <property type="term" value="F:DNA-directed RNA polymerase activity"/>
    <property type="evidence" value="ECO:0007669"/>
    <property type="project" value="InterPro"/>
</dbReference>